<dbReference type="AlphaFoldDB" id="A0A1Y1VUT0"/>
<evidence type="ECO:0000256" key="2">
    <source>
        <dbReference type="SAM" id="SignalP"/>
    </source>
</evidence>
<evidence type="ECO:0000313" key="3">
    <source>
        <dbReference type="EMBL" id="ORX65037.1"/>
    </source>
</evidence>
<comment type="caution">
    <text evidence="3">The sequence shown here is derived from an EMBL/GenBank/DDBJ whole genome shotgun (WGS) entry which is preliminary data.</text>
</comment>
<feature type="compositionally biased region" description="Low complexity" evidence="1">
    <location>
        <begin position="73"/>
        <end position="88"/>
    </location>
</feature>
<dbReference type="GeneID" id="63805577"/>
<name>A0A1Y1VUT0_9FUNG</name>
<organism evidence="3 4">
    <name type="scientific">Linderina pennispora</name>
    <dbReference type="NCBI Taxonomy" id="61395"/>
    <lineage>
        <taxon>Eukaryota</taxon>
        <taxon>Fungi</taxon>
        <taxon>Fungi incertae sedis</taxon>
        <taxon>Zoopagomycota</taxon>
        <taxon>Kickxellomycotina</taxon>
        <taxon>Kickxellomycetes</taxon>
        <taxon>Kickxellales</taxon>
        <taxon>Kickxellaceae</taxon>
        <taxon>Linderina</taxon>
    </lineage>
</organism>
<feature type="chain" id="PRO_5012237380" description="Secreted protein" evidence="2">
    <location>
        <begin position="23"/>
        <end position="97"/>
    </location>
</feature>
<dbReference type="EMBL" id="MCFD01000050">
    <property type="protein sequence ID" value="ORX65037.1"/>
    <property type="molecule type" value="Genomic_DNA"/>
</dbReference>
<dbReference type="RefSeq" id="XP_040739441.1">
    <property type="nucleotide sequence ID" value="XM_040888929.1"/>
</dbReference>
<proteinExistence type="predicted"/>
<gene>
    <name evidence="3" type="ORF">DL89DRAFT_271540</name>
</gene>
<evidence type="ECO:0000256" key="1">
    <source>
        <dbReference type="SAM" id="MobiDB-lite"/>
    </source>
</evidence>
<feature type="region of interest" description="Disordered" evidence="1">
    <location>
        <begin position="69"/>
        <end position="97"/>
    </location>
</feature>
<accession>A0A1Y1VUT0</accession>
<reference evidence="3 4" key="1">
    <citation type="submission" date="2016-07" db="EMBL/GenBank/DDBJ databases">
        <title>Pervasive Adenine N6-methylation of Active Genes in Fungi.</title>
        <authorList>
            <consortium name="DOE Joint Genome Institute"/>
            <person name="Mondo S.J."/>
            <person name="Dannebaum R.O."/>
            <person name="Kuo R.C."/>
            <person name="Labutti K."/>
            <person name="Haridas S."/>
            <person name="Kuo A."/>
            <person name="Salamov A."/>
            <person name="Ahrendt S.R."/>
            <person name="Lipzen A."/>
            <person name="Sullivan W."/>
            <person name="Andreopoulos W.B."/>
            <person name="Clum A."/>
            <person name="Lindquist E."/>
            <person name="Daum C."/>
            <person name="Ramamoorthy G.K."/>
            <person name="Gryganskyi A."/>
            <person name="Culley D."/>
            <person name="Magnuson J.K."/>
            <person name="James T.Y."/>
            <person name="O'Malley M.A."/>
            <person name="Stajich J.E."/>
            <person name="Spatafora J.W."/>
            <person name="Visel A."/>
            <person name="Grigoriev I.V."/>
        </authorList>
    </citation>
    <scope>NUCLEOTIDE SEQUENCE [LARGE SCALE GENOMIC DNA]</scope>
    <source>
        <strain evidence="3 4">ATCC 12442</strain>
    </source>
</reference>
<keyword evidence="2" id="KW-0732">Signal</keyword>
<feature type="signal peptide" evidence="2">
    <location>
        <begin position="1"/>
        <end position="22"/>
    </location>
</feature>
<dbReference type="Proteomes" id="UP000193922">
    <property type="component" value="Unassembled WGS sequence"/>
</dbReference>
<evidence type="ECO:0008006" key="5">
    <source>
        <dbReference type="Google" id="ProtNLM"/>
    </source>
</evidence>
<sequence length="97" mass="10424">MALCISACVCACGCACVGEAASKQDVRLVCRERGVLVSRGCREESSSKKMRKNNVEKMRAGMLCGMSRRWGQGPNAARAGNRAGGRVSARGRERPVY</sequence>
<evidence type="ECO:0000313" key="4">
    <source>
        <dbReference type="Proteomes" id="UP000193922"/>
    </source>
</evidence>
<keyword evidence="4" id="KW-1185">Reference proteome</keyword>
<protein>
    <recommendedName>
        <fullName evidence="5">Secreted protein</fullName>
    </recommendedName>
</protein>